<accession>A0A8X6NGN0</accession>
<comment type="caution">
    <text evidence="2">The sequence shown here is derived from an EMBL/GenBank/DDBJ whole genome shotgun (WGS) entry which is preliminary data.</text>
</comment>
<evidence type="ECO:0000256" key="1">
    <source>
        <dbReference type="SAM" id="Phobius"/>
    </source>
</evidence>
<evidence type="ECO:0000313" key="3">
    <source>
        <dbReference type="Proteomes" id="UP000887013"/>
    </source>
</evidence>
<organism evidence="2 3">
    <name type="scientific">Nephila pilipes</name>
    <name type="common">Giant wood spider</name>
    <name type="synonym">Nephila maculata</name>
    <dbReference type="NCBI Taxonomy" id="299642"/>
    <lineage>
        <taxon>Eukaryota</taxon>
        <taxon>Metazoa</taxon>
        <taxon>Ecdysozoa</taxon>
        <taxon>Arthropoda</taxon>
        <taxon>Chelicerata</taxon>
        <taxon>Arachnida</taxon>
        <taxon>Araneae</taxon>
        <taxon>Araneomorphae</taxon>
        <taxon>Entelegynae</taxon>
        <taxon>Araneoidea</taxon>
        <taxon>Nephilidae</taxon>
        <taxon>Nephila</taxon>
    </lineage>
</organism>
<keyword evidence="1" id="KW-0812">Transmembrane</keyword>
<feature type="transmembrane region" description="Helical" evidence="1">
    <location>
        <begin position="40"/>
        <end position="69"/>
    </location>
</feature>
<protein>
    <submittedName>
        <fullName evidence="2">Uncharacterized protein</fullName>
    </submittedName>
</protein>
<keyword evidence="3" id="KW-1185">Reference proteome</keyword>
<name>A0A8X6NGN0_NEPPI</name>
<dbReference type="EMBL" id="BMAW01104234">
    <property type="protein sequence ID" value="GFT13272.1"/>
    <property type="molecule type" value="Genomic_DNA"/>
</dbReference>
<dbReference type="OrthoDB" id="6459508at2759"/>
<keyword evidence="1" id="KW-1133">Transmembrane helix</keyword>
<proteinExistence type="predicted"/>
<gene>
    <name evidence="2" type="primary">NCL1_55217</name>
    <name evidence="2" type="ORF">NPIL_610801</name>
</gene>
<evidence type="ECO:0000313" key="2">
    <source>
        <dbReference type="EMBL" id="GFT13272.1"/>
    </source>
</evidence>
<keyword evidence="1" id="KW-0472">Membrane</keyword>
<reference evidence="2" key="1">
    <citation type="submission" date="2020-08" db="EMBL/GenBank/DDBJ databases">
        <title>Multicomponent nature underlies the extraordinary mechanical properties of spider dragline silk.</title>
        <authorList>
            <person name="Kono N."/>
            <person name="Nakamura H."/>
            <person name="Mori M."/>
            <person name="Yoshida Y."/>
            <person name="Ohtoshi R."/>
            <person name="Malay A.D."/>
            <person name="Moran D.A.P."/>
            <person name="Tomita M."/>
            <person name="Numata K."/>
            <person name="Arakawa K."/>
        </authorList>
    </citation>
    <scope>NUCLEOTIDE SEQUENCE</scope>
</reference>
<sequence length="132" mass="14713">MESNRGSTKDSLVERWGEYILLTYLQNPPWAEVVLRMKKYLFFSVFLFSLPELPTMKSFFACVLVLALMTTCQGASFSMSCSTGPQGQMKCVRNNDPNGNVARAASYSDGVNGEMYAGAGRPDEYKTNYGFI</sequence>
<dbReference type="Proteomes" id="UP000887013">
    <property type="component" value="Unassembled WGS sequence"/>
</dbReference>
<dbReference type="AlphaFoldDB" id="A0A8X6NGN0"/>